<evidence type="ECO:0000313" key="2">
    <source>
        <dbReference type="Proteomes" id="UP000623467"/>
    </source>
</evidence>
<sequence length="410" mass="45657">MNNANLWYTLPNETLYRCIQCPGSFPARLFNGRTKLCVHCQINFDLGRIPDPNPHPNHLAQQTRYCGDCNHLVGNNAQEWNPQYGRCRGCAADYVENQAQRRAFRVLENETRVRITVPVRRICALCEEQHGLRSFQDSQTGETHTQCRRCRKSLRCTRCNRIKRKSHFRKPAGTAGTSAAGESFYRRCSHCRETEEDRLANLRAAADAAGTFRYAVGCPGTQRDAGLRYCARGNHRVPPQQFLAPDGSEYLTCQECLSRRRNTYAARANQTGQAQADRDAENQGDGIVPDEDDEGVHAEPVDDFDALFGDGSDLAGVDLPQDSAISPNEAQCLKNFDAALDAVTISACSCCREAAFDIKLKASGECGRCHSDKRDIKLWSDENRVNPNASHKCLTGLTLIVFYSPGKSPS</sequence>
<accession>A0A8H6ZCF2</accession>
<comment type="caution">
    <text evidence="1">The sequence shown here is derived from an EMBL/GenBank/DDBJ whole genome shotgun (WGS) entry which is preliminary data.</text>
</comment>
<proteinExistence type="predicted"/>
<dbReference type="AlphaFoldDB" id="A0A8H6ZCF2"/>
<reference evidence="1" key="1">
    <citation type="submission" date="2020-05" db="EMBL/GenBank/DDBJ databases">
        <title>Mycena genomes resolve the evolution of fungal bioluminescence.</title>
        <authorList>
            <person name="Tsai I.J."/>
        </authorList>
    </citation>
    <scope>NUCLEOTIDE SEQUENCE</scope>
    <source>
        <strain evidence="1">160909Yilan</strain>
    </source>
</reference>
<dbReference type="Proteomes" id="UP000623467">
    <property type="component" value="Unassembled WGS sequence"/>
</dbReference>
<gene>
    <name evidence="1" type="ORF">MSAN_00378500</name>
</gene>
<keyword evidence="2" id="KW-1185">Reference proteome</keyword>
<dbReference type="EMBL" id="JACAZH010000002">
    <property type="protein sequence ID" value="KAF7374924.1"/>
    <property type="molecule type" value="Genomic_DNA"/>
</dbReference>
<dbReference type="OrthoDB" id="432234at2759"/>
<evidence type="ECO:0000313" key="1">
    <source>
        <dbReference type="EMBL" id="KAF7374924.1"/>
    </source>
</evidence>
<organism evidence="1 2">
    <name type="scientific">Mycena sanguinolenta</name>
    <dbReference type="NCBI Taxonomy" id="230812"/>
    <lineage>
        <taxon>Eukaryota</taxon>
        <taxon>Fungi</taxon>
        <taxon>Dikarya</taxon>
        <taxon>Basidiomycota</taxon>
        <taxon>Agaricomycotina</taxon>
        <taxon>Agaricomycetes</taxon>
        <taxon>Agaricomycetidae</taxon>
        <taxon>Agaricales</taxon>
        <taxon>Marasmiineae</taxon>
        <taxon>Mycenaceae</taxon>
        <taxon>Mycena</taxon>
    </lineage>
</organism>
<name>A0A8H6ZCF2_9AGAR</name>
<protein>
    <submittedName>
        <fullName evidence="1">Uncharacterized protein</fullName>
    </submittedName>
</protein>